<dbReference type="RefSeq" id="WP_014245227.1">
    <property type="nucleotide sequence ID" value="NC_016620.1"/>
</dbReference>
<gene>
    <name evidence="1" type="ordered locus">BMS_2673</name>
</gene>
<organism evidence="1 2">
    <name type="scientific">Halobacteriovorax marinus (strain ATCC BAA-682 / DSM 15412 / SJ)</name>
    <name type="common">Bacteriovorax marinus</name>
    <dbReference type="NCBI Taxonomy" id="862908"/>
    <lineage>
        <taxon>Bacteria</taxon>
        <taxon>Pseudomonadati</taxon>
        <taxon>Bdellovibrionota</taxon>
        <taxon>Bacteriovoracia</taxon>
        <taxon>Bacteriovoracales</taxon>
        <taxon>Halobacteriovoraceae</taxon>
        <taxon>Halobacteriovorax</taxon>
    </lineage>
</organism>
<sequence length="122" mass="14287">MKVTITFLHLEHTQALDDRIHEKSAKLKKFIDGEINLKWSCYVKEGNHYAEVDLNGPTFHYHATGHSDSLYKTIDVVVDKLEKQLQKKKGKWKNSKHRVAVKEMKINDPEMAWAEYDEDYVA</sequence>
<dbReference type="AlphaFoldDB" id="E1WXD5"/>
<dbReference type="HOGENOM" id="CLU_071472_3_1_7"/>
<protein>
    <submittedName>
        <fullName evidence="1">Sigma(54) modulation protein</fullName>
    </submittedName>
</protein>
<evidence type="ECO:0000313" key="1">
    <source>
        <dbReference type="EMBL" id="CBW27452.1"/>
    </source>
</evidence>
<dbReference type="Pfam" id="PF02482">
    <property type="entry name" value="Ribosomal_S30AE"/>
    <property type="match status" value="1"/>
</dbReference>
<reference evidence="2" key="1">
    <citation type="journal article" date="2013" name="ISME J.">
        <title>A small predatory core genome in the divergent marine Bacteriovorax marinus SJ and the terrestrial Bdellovibrio bacteriovorus.</title>
        <authorList>
            <person name="Crossman L.C."/>
            <person name="Chen H."/>
            <person name="Cerdeno-Tarraga A.M."/>
            <person name="Brooks K."/>
            <person name="Quail M.A."/>
            <person name="Pineiro S.A."/>
            <person name="Hobley L."/>
            <person name="Sockett R.E."/>
            <person name="Bentley S.D."/>
            <person name="Parkhill J."/>
            <person name="Williams H.N."/>
            <person name="Stine O.C."/>
        </authorList>
    </citation>
    <scope>NUCLEOTIDE SEQUENCE [LARGE SCALE GENOMIC DNA]</scope>
    <source>
        <strain evidence="2">ATCC BAA-682 / DSM 15412 / SJ</strain>
    </source>
</reference>
<dbReference type="SUPFAM" id="SSF69754">
    <property type="entry name" value="Ribosome binding protein Y (YfiA homologue)"/>
    <property type="match status" value="1"/>
</dbReference>
<evidence type="ECO:0000313" key="2">
    <source>
        <dbReference type="Proteomes" id="UP000008963"/>
    </source>
</evidence>
<dbReference type="eggNOG" id="COG1544">
    <property type="taxonomic scope" value="Bacteria"/>
</dbReference>
<dbReference type="KEGG" id="bmx:BMS_2673"/>
<name>E1WXD5_HALMS</name>
<dbReference type="PATRIC" id="fig|862908.3.peg.2551"/>
<proteinExistence type="predicted"/>
<dbReference type="STRING" id="862908.BMS_2673"/>
<dbReference type="Proteomes" id="UP000008963">
    <property type="component" value="Chromosome"/>
</dbReference>
<dbReference type="InterPro" id="IPR036567">
    <property type="entry name" value="RHF-like"/>
</dbReference>
<dbReference type="OrthoDB" id="9795980at2"/>
<dbReference type="EMBL" id="FQ312005">
    <property type="protein sequence ID" value="CBW27452.1"/>
    <property type="molecule type" value="Genomic_DNA"/>
</dbReference>
<dbReference type="Gene3D" id="3.30.160.100">
    <property type="entry name" value="Ribosome hibernation promotion factor-like"/>
    <property type="match status" value="1"/>
</dbReference>
<dbReference type="NCBIfam" id="TIGR00741">
    <property type="entry name" value="yfiA"/>
    <property type="match status" value="1"/>
</dbReference>
<keyword evidence="2" id="KW-1185">Reference proteome</keyword>
<accession>E1WXD5</accession>
<dbReference type="InterPro" id="IPR003489">
    <property type="entry name" value="RHF/RaiA"/>
</dbReference>